<evidence type="ECO:0000313" key="3">
    <source>
        <dbReference type="Proteomes" id="UP001524944"/>
    </source>
</evidence>
<dbReference type="EMBL" id="JANPWE010000005">
    <property type="protein sequence ID" value="MCR6546105.1"/>
    <property type="molecule type" value="Genomic_DNA"/>
</dbReference>
<keyword evidence="3" id="KW-1185">Reference proteome</keyword>
<gene>
    <name evidence="2" type="ORF">NVS47_11365</name>
</gene>
<organism evidence="2 3">
    <name type="scientific">Dehalobacterium formicoaceticum</name>
    <dbReference type="NCBI Taxonomy" id="51515"/>
    <lineage>
        <taxon>Bacteria</taxon>
        <taxon>Bacillati</taxon>
        <taxon>Bacillota</taxon>
        <taxon>Clostridia</taxon>
        <taxon>Eubacteriales</taxon>
        <taxon>Peptococcaceae</taxon>
        <taxon>Dehalobacterium</taxon>
    </lineage>
</organism>
<accession>A0ABT1Y5E6</accession>
<sequence>MKNMKEMGKKRSRFLDGNSKRKIMHLRKGFNYSNILTLKALEKNRCRSGSQNIKQIRQNNPELRK</sequence>
<name>A0ABT1Y5E6_9FIRM</name>
<dbReference type="Proteomes" id="UP001524944">
    <property type="component" value="Unassembled WGS sequence"/>
</dbReference>
<evidence type="ECO:0000256" key="1">
    <source>
        <dbReference type="SAM" id="MobiDB-lite"/>
    </source>
</evidence>
<proteinExistence type="predicted"/>
<dbReference type="RefSeq" id="WP_257913531.1">
    <property type="nucleotide sequence ID" value="NZ_JANPWE010000005.1"/>
</dbReference>
<reference evidence="2 3" key="1">
    <citation type="submission" date="2022-08" db="EMBL/GenBank/DDBJ databases">
        <title>Proteogenomics of the novel Dehalobacterium formicoaceticum strain EZ94 highlights a key role of methyltransferases during anaerobic dichloromethane degradation.</title>
        <authorList>
            <person name="Wasmund K."/>
        </authorList>
    </citation>
    <scope>NUCLEOTIDE SEQUENCE [LARGE SCALE GENOMIC DNA]</scope>
    <source>
        <strain evidence="2 3">EZ94</strain>
    </source>
</reference>
<comment type="caution">
    <text evidence="2">The sequence shown here is derived from an EMBL/GenBank/DDBJ whole genome shotgun (WGS) entry which is preliminary data.</text>
</comment>
<protein>
    <submittedName>
        <fullName evidence="2">Uncharacterized protein</fullName>
    </submittedName>
</protein>
<evidence type="ECO:0000313" key="2">
    <source>
        <dbReference type="EMBL" id="MCR6546105.1"/>
    </source>
</evidence>
<feature type="region of interest" description="Disordered" evidence="1">
    <location>
        <begin position="1"/>
        <end position="20"/>
    </location>
</feature>